<evidence type="ECO:0000256" key="2">
    <source>
        <dbReference type="SAM" id="Phobius"/>
    </source>
</evidence>
<sequence>MPVHHPTHGYFWLSSSFCSRSLLERIMPEPMPVGISNQESEDVNSIKVKRVAEYLPEKRVEKTMNPKARDSPLWLLYSVLTGGYLGLSDKLITTDRKVTSGAKENIINECTNMGLISALLLTIVVPICYDSVTDWLEEDYAGSGFLFVDGYIGSLLTETQVQNGLAFLNDFALIFYVMGMLGFLYATGTTVVQLLCVGEVGTDSGCEDWMRRVGKATRAPYILFVVGCIFTVFPGVVRFAVGCKTLAGLIFLLLVVVGMNFSGVAINYVYVAGCTRVHNQINEFGDLSLSNTEAQQDVEAWFEKNQHGAHVQDCLLDLCGIVEDKKANSELIIPLDTVSKRRVALHYHKLCSESLGITLPAEELYKLSCQLFMLREIQLCFRELPAGDLEVCDALSLQMWLPFLRESYRIVGYRDIPPQKKLPKLTSVLPIAGGRWQRIQLVVKAFETLADPRRRAAHDRELERANSVAPVSIGEQDGGQQGPRETKSGEAKPKRRCEAPSGDQSAASPRPEEIPKLAKELLSLSLTFMRSRLKKLGLEVLRELLTFLETSGLRATSEFGEDERENYSSASEDDPEDVLPLCDDECPDLLCEDDLESETKLHPDCRAAGRSGVRGVTLHRATGSYRASVGFKGISVQSQYCRNLDTIIDFHMSLVEMRHHFFKECEAGKPFDQALDLATKQLHREREGANAPKMRLSFLCARVTGGRTIRLDEMKLVWQAYQEALAMAREEKLLRLHQRAQERAARKQEMEQERRESKHTAKVQALHVALQTELEMRAKRLLEKQTQQAFGVKTLPQGIVLASLPGVPRLNACASAQLQLKDGSLCQGPLRASLVLAKRDLQELSAIREAKGDDAAQEEASRRDADVMTSFFMTGRLP</sequence>
<protein>
    <submittedName>
        <fullName evidence="3">Hyou1 protein</fullName>
    </submittedName>
</protein>
<keyword evidence="2" id="KW-0812">Transmembrane</keyword>
<feature type="transmembrane region" description="Helical" evidence="2">
    <location>
        <begin position="173"/>
        <end position="198"/>
    </location>
</feature>
<evidence type="ECO:0000313" key="4">
    <source>
        <dbReference type="Proteomes" id="UP000604046"/>
    </source>
</evidence>
<feature type="transmembrane region" description="Helical" evidence="2">
    <location>
        <begin position="247"/>
        <end position="270"/>
    </location>
</feature>
<feature type="region of interest" description="Disordered" evidence="1">
    <location>
        <begin position="557"/>
        <end position="578"/>
    </location>
</feature>
<gene>
    <name evidence="3" type="primary">hyou1</name>
    <name evidence="3" type="ORF">SNAT2548_LOCUS25115</name>
</gene>
<dbReference type="Proteomes" id="UP000604046">
    <property type="component" value="Unassembled WGS sequence"/>
</dbReference>
<evidence type="ECO:0000256" key="1">
    <source>
        <dbReference type="SAM" id="MobiDB-lite"/>
    </source>
</evidence>
<comment type="caution">
    <text evidence="3">The sequence shown here is derived from an EMBL/GenBank/DDBJ whole genome shotgun (WGS) entry which is preliminary data.</text>
</comment>
<proteinExistence type="predicted"/>
<keyword evidence="2" id="KW-0472">Membrane</keyword>
<keyword evidence="4" id="KW-1185">Reference proteome</keyword>
<name>A0A812RU09_9DINO</name>
<organism evidence="3 4">
    <name type="scientific">Symbiodinium natans</name>
    <dbReference type="NCBI Taxonomy" id="878477"/>
    <lineage>
        <taxon>Eukaryota</taxon>
        <taxon>Sar</taxon>
        <taxon>Alveolata</taxon>
        <taxon>Dinophyceae</taxon>
        <taxon>Suessiales</taxon>
        <taxon>Symbiodiniaceae</taxon>
        <taxon>Symbiodinium</taxon>
    </lineage>
</organism>
<keyword evidence="2" id="KW-1133">Transmembrane helix</keyword>
<dbReference type="AlphaFoldDB" id="A0A812RU09"/>
<reference evidence="3" key="1">
    <citation type="submission" date="2021-02" db="EMBL/GenBank/DDBJ databases">
        <authorList>
            <person name="Dougan E. K."/>
            <person name="Rhodes N."/>
            <person name="Thang M."/>
            <person name="Chan C."/>
        </authorList>
    </citation>
    <scope>NUCLEOTIDE SEQUENCE</scope>
</reference>
<feature type="transmembrane region" description="Helical" evidence="2">
    <location>
        <begin position="219"/>
        <end position="241"/>
    </location>
</feature>
<feature type="compositionally biased region" description="Basic and acidic residues" evidence="1">
    <location>
        <begin position="484"/>
        <end position="498"/>
    </location>
</feature>
<accession>A0A812RU09</accession>
<feature type="region of interest" description="Disordered" evidence="1">
    <location>
        <begin position="457"/>
        <end position="513"/>
    </location>
</feature>
<evidence type="ECO:0000313" key="3">
    <source>
        <dbReference type="EMBL" id="CAE7455869.1"/>
    </source>
</evidence>
<dbReference type="EMBL" id="CAJNDS010002379">
    <property type="protein sequence ID" value="CAE7455869.1"/>
    <property type="molecule type" value="Genomic_DNA"/>
</dbReference>